<evidence type="ECO:0000313" key="1">
    <source>
        <dbReference type="EMBL" id="CAG6579383.1"/>
    </source>
</evidence>
<proteinExistence type="predicted"/>
<dbReference type="EMBL" id="HBUE01097754">
    <property type="protein sequence ID" value="CAG6483784.1"/>
    <property type="molecule type" value="Transcribed_RNA"/>
</dbReference>
<dbReference type="AlphaFoldDB" id="A0A8D8NWF7"/>
<protein>
    <submittedName>
        <fullName evidence="1">(northern house mosquito) hypothetical protein</fullName>
    </submittedName>
</protein>
<dbReference type="EMBL" id="HBUE01301891">
    <property type="protein sequence ID" value="CAG6579383.1"/>
    <property type="molecule type" value="Transcribed_RNA"/>
</dbReference>
<dbReference type="EMBL" id="HBUE01195893">
    <property type="protein sequence ID" value="CAG6527661.1"/>
    <property type="molecule type" value="Transcribed_RNA"/>
</dbReference>
<organism evidence="1">
    <name type="scientific">Culex pipiens</name>
    <name type="common">House mosquito</name>
    <dbReference type="NCBI Taxonomy" id="7175"/>
    <lineage>
        <taxon>Eukaryota</taxon>
        <taxon>Metazoa</taxon>
        <taxon>Ecdysozoa</taxon>
        <taxon>Arthropoda</taxon>
        <taxon>Hexapoda</taxon>
        <taxon>Insecta</taxon>
        <taxon>Pterygota</taxon>
        <taxon>Neoptera</taxon>
        <taxon>Endopterygota</taxon>
        <taxon>Diptera</taxon>
        <taxon>Nematocera</taxon>
        <taxon>Culicoidea</taxon>
        <taxon>Culicidae</taxon>
        <taxon>Culicinae</taxon>
        <taxon>Culicini</taxon>
        <taxon>Culex</taxon>
        <taxon>Culex</taxon>
    </lineage>
</organism>
<name>A0A8D8NWF7_CULPI</name>
<reference evidence="1" key="1">
    <citation type="submission" date="2021-05" db="EMBL/GenBank/DDBJ databases">
        <authorList>
            <person name="Alioto T."/>
            <person name="Alioto T."/>
            <person name="Gomez Garrido J."/>
        </authorList>
    </citation>
    <scope>NUCLEOTIDE SEQUENCE</scope>
</reference>
<accession>A0A8D8NWF7</accession>
<sequence>MFCLKIASIPEPQTGHAQVHNTKKRLNFKQFTFCMPSFLLLRYLVLYSVKYFMDTLLFFFLLLQSLYYFKVCFPKRNFFLRSSCQFKQSVSSRFRFCFGSTRDFLFCLKDHSTNE</sequence>
<dbReference type="EMBL" id="HBUE01097753">
    <property type="protein sequence ID" value="CAG6483782.1"/>
    <property type="molecule type" value="Transcribed_RNA"/>
</dbReference>